<feature type="compositionally biased region" description="Low complexity" evidence="6">
    <location>
        <begin position="67"/>
        <end position="89"/>
    </location>
</feature>
<feature type="transmembrane region" description="Helical" evidence="7">
    <location>
        <begin position="1137"/>
        <end position="1158"/>
    </location>
</feature>
<evidence type="ECO:0000256" key="6">
    <source>
        <dbReference type="SAM" id="MobiDB-lite"/>
    </source>
</evidence>
<dbReference type="GO" id="GO:0022857">
    <property type="term" value="F:transmembrane transporter activity"/>
    <property type="evidence" value="ECO:0007669"/>
    <property type="project" value="InterPro"/>
</dbReference>
<feature type="transmembrane region" description="Helical" evidence="7">
    <location>
        <begin position="911"/>
        <end position="929"/>
    </location>
</feature>
<dbReference type="InterPro" id="IPR036259">
    <property type="entry name" value="MFS_trans_sf"/>
</dbReference>
<feature type="transmembrane region" description="Helical" evidence="7">
    <location>
        <begin position="1165"/>
        <end position="1189"/>
    </location>
</feature>
<dbReference type="EMBL" id="BTCM01000002">
    <property type="protein sequence ID" value="GMK55911.1"/>
    <property type="molecule type" value="Genomic_DNA"/>
</dbReference>
<feature type="compositionally biased region" description="Polar residues" evidence="6">
    <location>
        <begin position="192"/>
        <end position="208"/>
    </location>
</feature>
<protein>
    <recommendedName>
        <fullName evidence="10">VWFA domain-containing protein</fullName>
    </recommendedName>
</protein>
<name>A0AAD3YAF5_9TREE</name>
<feature type="compositionally biased region" description="Polar residues" evidence="6">
    <location>
        <begin position="383"/>
        <end position="392"/>
    </location>
</feature>
<evidence type="ECO:0000256" key="4">
    <source>
        <dbReference type="ARBA" id="ARBA00022989"/>
    </source>
</evidence>
<keyword evidence="3 7" id="KW-0812">Transmembrane</keyword>
<feature type="region of interest" description="Disordered" evidence="6">
    <location>
        <begin position="67"/>
        <end position="239"/>
    </location>
</feature>
<dbReference type="Proteomes" id="UP001222932">
    <property type="component" value="Unassembled WGS sequence"/>
</dbReference>
<accession>A0AAD3YAF5</accession>
<feature type="compositionally biased region" description="Low complexity" evidence="6">
    <location>
        <begin position="407"/>
        <end position="416"/>
    </location>
</feature>
<feature type="region of interest" description="Disordered" evidence="6">
    <location>
        <begin position="407"/>
        <end position="483"/>
    </location>
</feature>
<feature type="compositionally biased region" description="Pro residues" evidence="6">
    <location>
        <begin position="103"/>
        <end position="114"/>
    </location>
</feature>
<evidence type="ECO:0000256" key="2">
    <source>
        <dbReference type="ARBA" id="ARBA00022448"/>
    </source>
</evidence>
<proteinExistence type="predicted"/>
<dbReference type="InterPro" id="IPR011701">
    <property type="entry name" value="MFS"/>
</dbReference>
<evidence type="ECO:0000313" key="8">
    <source>
        <dbReference type="EMBL" id="GMK55911.1"/>
    </source>
</evidence>
<feature type="region of interest" description="Disordered" evidence="6">
    <location>
        <begin position="363"/>
        <end position="392"/>
    </location>
</feature>
<evidence type="ECO:0000256" key="3">
    <source>
        <dbReference type="ARBA" id="ARBA00022692"/>
    </source>
</evidence>
<sequence length="1235" mass="135757">MKTSSWVELSVKQSRADVRIRVWQAVKAVSKARELVYLLEYTLPPRCARELSTCEGTIAWLGFHNPSSDQPASSSSLSPSNTPSSSSVPATGTRAMTAMSSPPLRPHVEPPPESMRPTEGEGNDAPPPPYAPEDPDPDSTRVLQVQLDEAEATAASRGLGNVEPSTSVDPPPADADPPDWTAEPTPPMDCPTSPSQRAGTGTSTNSHLETLVPAPSDPSGECDPGDVENLTEEERGAREARELDEAIRLSLAAEEERLQNVKSLSDAAEEERLAYEAAIRASLASAEEDSVRRTLYGEMEPEVGPLNARPSTSAAVPSSSLAHISHGRFAQVTRAFNAGIHKAQPPLPQDDALDEMYSRIEFGVPTLQTPSPPPPRKNEYRTSADQPPLFQSKNPFLTAEEQEWQQAMDAAAAANASPPKPSHAPQAQYDETTPPAVPARPTGWSIQIQDSDPDSDSDSSSEWGNTPEPSPVVGPMVPSAAQRTPSPAFIDAAGENALEMLVDYDTVFLIDDSISMVGQRWEQAKKAVMGVVAQAVKYQRAGVDCYFLNSKRIGKDLCEPADVEDIFAGLRLHGATPTGLRMRAILRDYMSRLDRSIAVGDENVRSMNLIVVTDGAFVRPFTARLHSLATDPSLDRVSLMDAAPMDDPESVLVNIAKRLDHGDFPLCQVGVQLLQVGDDAEAREALQALDDGLADTYDVRDMVDTVLYNGEELTSDLIVKAGMIFATCWMYDMQLDSLVSEKLGAVTVEVTDAELDKLNKYEEVLAAETEFTEADYKRLLRKIDFVLMPLLMITYGLQYSDKTSLAAGVIFGLKEDTNLTHGAAVQQPKLILLIPMGWAMQRFPLGKALSLSVIIWGSMVMLLGACNHYWDLSIVRVLLGWFESVVTPGFVVLTSSWYLRREQTLRQACYYAMNTFFSIVFGIAIYALADNAQRKGGLAAWRVINLFLGGLTVGVGIIFLFVIGTPDEVWWLSKREKFMAKARILRNATGGGEQHPRKWSQVKECLRDPQYWFACTYNLLSCIPNGGLGAFNTLIYRSMGFTNLQVILYCMPNSAISCVLIIVAATIVFYRPRTRFPIAIVCQLVPCAVFLYVGLEDPAKKWNRWAAFTFYGVFSISTFLMWPLMSVNIAGRTKKTFMSASALMWYCVGNIVGTQIFVPSDAPKYLKGLIACGAVMCLNAVNLACWWWYYTRTNALRQAEFVISGLSDEAREQESRLAGELDLTDRENKHFRYAC</sequence>
<dbReference type="GO" id="GO:0016020">
    <property type="term" value="C:membrane"/>
    <property type="evidence" value="ECO:0007669"/>
    <property type="project" value="UniProtKB-SubCell"/>
</dbReference>
<reference evidence="8" key="1">
    <citation type="journal article" date="2023" name="BMC Genomics">
        <title>Chromosome-level genome assemblies of Cutaneotrichosporon spp. (Trichosporonales, Basidiomycota) reveal imbalanced evolution between nucleotide sequences and chromosome synteny.</title>
        <authorList>
            <person name="Kobayashi Y."/>
            <person name="Kayamori A."/>
            <person name="Aoki K."/>
            <person name="Shiwa Y."/>
            <person name="Matsutani M."/>
            <person name="Fujita N."/>
            <person name="Sugita T."/>
            <person name="Iwasaki W."/>
            <person name="Tanaka N."/>
            <person name="Takashima M."/>
        </authorList>
    </citation>
    <scope>NUCLEOTIDE SEQUENCE</scope>
    <source>
        <strain evidence="8">HIS016</strain>
    </source>
</reference>
<feature type="transmembrane region" description="Helical" evidence="7">
    <location>
        <begin position="849"/>
        <end position="870"/>
    </location>
</feature>
<feature type="transmembrane region" description="Helical" evidence="7">
    <location>
        <begin position="1076"/>
        <end position="1093"/>
    </location>
</feature>
<dbReference type="SUPFAM" id="SSF53300">
    <property type="entry name" value="vWA-like"/>
    <property type="match status" value="1"/>
</dbReference>
<dbReference type="InterPro" id="IPR036465">
    <property type="entry name" value="vWFA_dom_sf"/>
</dbReference>
<evidence type="ECO:0000256" key="1">
    <source>
        <dbReference type="ARBA" id="ARBA00004141"/>
    </source>
</evidence>
<dbReference type="Pfam" id="PF07690">
    <property type="entry name" value="MFS_1"/>
    <property type="match status" value="1"/>
</dbReference>
<keyword evidence="9" id="KW-1185">Reference proteome</keyword>
<keyword evidence="2" id="KW-0813">Transport</keyword>
<dbReference type="AlphaFoldDB" id="A0AAD3YAF5"/>
<feature type="transmembrane region" description="Helical" evidence="7">
    <location>
        <begin position="1046"/>
        <end position="1070"/>
    </location>
</feature>
<dbReference type="PANTHER" id="PTHR43791:SF7">
    <property type="entry name" value="MAJOR FACILITATOR SUPERFAMILY (MFS) PROFILE DOMAIN-CONTAINING PROTEIN"/>
    <property type="match status" value="1"/>
</dbReference>
<feature type="transmembrane region" description="Helical" evidence="7">
    <location>
        <begin position="941"/>
        <end position="963"/>
    </location>
</feature>
<evidence type="ECO:0008006" key="10">
    <source>
        <dbReference type="Google" id="ProtNLM"/>
    </source>
</evidence>
<gene>
    <name evidence="8" type="ORF">CspeluHIS016_0209670</name>
</gene>
<evidence type="ECO:0000256" key="7">
    <source>
        <dbReference type="SAM" id="Phobius"/>
    </source>
</evidence>
<evidence type="ECO:0000313" key="9">
    <source>
        <dbReference type="Proteomes" id="UP001222932"/>
    </source>
</evidence>
<keyword evidence="5 7" id="KW-0472">Membrane</keyword>
<evidence type="ECO:0000256" key="5">
    <source>
        <dbReference type="ARBA" id="ARBA00023136"/>
    </source>
</evidence>
<comment type="caution">
    <text evidence="8">The sequence shown here is derived from an EMBL/GenBank/DDBJ whole genome shotgun (WGS) entry which is preliminary data.</text>
</comment>
<organism evidence="8 9">
    <name type="scientific">Cutaneotrichosporon spelunceum</name>
    <dbReference type="NCBI Taxonomy" id="1672016"/>
    <lineage>
        <taxon>Eukaryota</taxon>
        <taxon>Fungi</taxon>
        <taxon>Dikarya</taxon>
        <taxon>Basidiomycota</taxon>
        <taxon>Agaricomycotina</taxon>
        <taxon>Tremellomycetes</taxon>
        <taxon>Trichosporonales</taxon>
        <taxon>Trichosporonaceae</taxon>
        <taxon>Cutaneotrichosporon</taxon>
    </lineage>
</organism>
<dbReference type="SUPFAM" id="SSF103473">
    <property type="entry name" value="MFS general substrate transporter"/>
    <property type="match status" value="1"/>
</dbReference>
<reference evidence="8" key="2">
    <citation type="submission" date="2023-06" db="EMBL/GenBank/DDBJ databases">
        <authorList>
            <person name="Kobayashi Y."/>
            <person name="Kayamori A."/>
            <person name="Aoki K."/>
            <person name="Shiwa Y."/>
            <person name="Fujita N."/>
            <person name="Sugita T."/>
            <person name="Iwasaki W."/>
            <person name="Tanaka N."/>
            <person name="Takashima M."/>
        </authorList>
    </citation>
    <scope>NUCLEOTIDE SEQUENCE</scope>
    <source>
        <strain evidence="8">HIS016</strain>
    </source>
</reference>
<dbReference type="PANTHER" id="PTHR43791">
    <property type="entry name" value="PERMEASE-RELATED"/>
    <property type="match status" value="1"/>
</dbReference>
<feature type="transmembrane region" description="Helical" evidence="7">
    <location>
        <begin position="1105"/>
        <end position="1125"/>
    </location>
</feature>
<comment type="subcellular location">
    <subcellularLocation>
        <location evidence="1">Membrane</location>
        <topology evidence="1">Multi-pass membrane protein</topology>
    </subcellularLocation>
</comment>
<dbReference type="Gene3D" id="1.20.1250.20">
    <property type="entry name" value="MFS general substrate transporter like domains"/>
    <property type="match status" value="1"/>
</dbReference>
<keyword evidence="4 7" id="KW-1133">Transmembrane helix</keyword>
<feature type="transmembrane region" description="Helical" evidence="7">
    <location>
        <begin position="877"/>
        <end position="899"/>
    </location>
</feature>